<dbReference type="GO" id="GO:0005886">
    <property type="term" value="C:plasma membrane"/>
    <property type="evidence" value="ECO:0007669"/>
    <property type="project" value="UniProtKB-SubCell"/>
</dbReference>
<comment type="similarity">
    <text evidence="2">Belongs to the MscS (TC 1.A.23) family.</text>
</comment>
<protein>
    <submittedName>
        <fullName evidence="10">Small-conductance mechanosensitive channel</fullName>
    </submittedName>
</protein>
<dbReference type="InterPro" id="IPR023408">
    <property type="entry name" value="MscS_beta-dom_sf"/>
</dbReference>
<gene>
    <name evidence="10" type="ORF">BISU_1700</name>
</gene>
<comment type="caution">
    <text evidence="10">The sequence shown here is derived from an EMBL/GenBank/DDBJ whole genome shotgun (WGS) entry which is preliminary data.</text>
</comment>
<feature type="transmembrane region" description="Helical" evidence="7">
    <location>
        <begin position="74"/>
        <end position="94"/>
    </location>
</feature>
<dbReference type="PANTHER" id="PTHR30221:SF1">
    <property type="entry name" value="SMALL-CONDUCTANCE MECHANOSENSITIVE CHANNEL"/>
    <property type="match status" value="1"/>
</dbReference>
<feature type="transmembrane region" description="Helical" evidence="7">
    <location>
        <begin position="15"/>
        <end position="36"/>
    </location>
</feature>
<evidence type="ECO:0000259" key="9">
    <source>
        <dbReference type="Pfam" id="PF21088"/>
    </source>
</evidence>
<proteinExistence type="inferred from homology"/>
<dbReference type="STRING" id="77635.BISU_1700"/>
<feature type="domain" description="Mechanosensitive ion channel MscS" evidence="8">
    <location>
        <begin position="96"/>
        <end position="156"/>
    </location>
</feature>
<evidence type="ECO:0000313" key="10">
    <source>
        <dbReference type="EMBL" id="KFJ02500.1"/>
    </source>
</evidence>
<name>A0A087E3Z9_9BIFI</name>
<dbReference type="InterPro" id="IPR045275">
    <property type="entry name" value="MscS_archaea/bacteria_type"/>
</dbReference>
<dbReference type="Pfam" id="PF00924">
    <property type="entry name" value="MS_channel_2nd"/>
    <property type="match status" value="1"/>
</dbReference>
<feature type="transmembrane region" description="Helical" evidence="7">
    <location>
        <begin position="48"/>
        <end position="68"/>
    </location>
</feature>
<reference evidence="10 11" key="1">
    <citation type="submission" date="2014-03" db="EMBL/GenBank/DDBJ databases">
        <title>Genomics of Bifidobacteria.</title>
        <authorList>
            <person name="Ventura M."/>
            <person name="Milani C."/>
            <person name="Lugli G.A."/>
        </authorList>
    </citation>
    <scope>NUCLEOTIDE SEQUENCE [LARGE SCALE GENOMIC DNA]</scope>
    <source>
        <strain evidence="10 11">LMG 11597</strain>
    </source>
</reference>
<evidence type="ECO:0000259" key="8">
    <source>
        <dbReference type="Pfam" id="PF00924"/>
    </source>
</evidence>
<dbReference type="SUPFAM" id="SSF50182">
    <property type="entry name" value="Sm-like ribonucleoproteins"/>
    <property type="match status" value="1"/>
</dbReference>
<evidence type="ECO:0000256" key="7">
    <source>
        <dbReference type="SAM" id="Phobius"/>
    </source>
</evidence>
<organism evidence="10 11">
    <name type="scientific">Bifidobacterium subtile</name>
    <dbReference type="NCBI Taxonomy" id="77635"/>
    <lineage>
        <taxon>Bacteria</taxon>
        <taxon>Bacillati</taxon>
        <taxon>Actinomycetota</taxon>
        <taxon>Actinomycetes</taxon>
        <taxon>Bifidobacteriales</taxon>
        <taxon>Bifidobacteriaceae</taxon>
        <taxon>Bifidobacterium</taxon>
    </lineage>
</organism>
<dbReference type="Pfam" id="PF21088">
    <property type="entry name" value="MS_channel_1st"/>
    <property type="match status" value="1"/>
</dbReference>
<dbReference type="SUPFAM" id="SSF82861">
    <property type="entry name" value="Mechanosensitive channel protein MscS (YggB), transmembrane region"/>
    <property type="match status" value="1"/>
</dbReference>
<dbReference type="Gene3D" id="1.10.287.1260">
    <property type="match status" value="1"/>
</dbReference>
<dbReference type="eggNOG" id="COG0668">
    <property type="taxonomic scope" value="Bacteria"/>
</dbReference>
<keyword evidence="5 7" id="KW-1133">Transmembrane helix</keyword>
<evidence type="ECO:0000256" key="4">
    <source>
        <dbReference type="ARBA" id="ARBA00022692"/>
    </source>
</evidence>
<dbReference type="InterPro" id="IPR010920">
    <property type="entry name" value="LSM_dom_sf"/>
</dbReference>
<dbReference type="OrthoDB" id="9775207at2"/>
<dbReference type="Gene3D" id="2.30.30.60">
    <property type="match status" value="1"/>
</dbReference>
<keyword evidence="4 7" id="KW-0812">Transmembrane</keyword>
<keyword evidence="11" id="KW-1185">Reference proteome</keyword>
<keyword evidence="6 7" id="KW-0472">Membrane</keyword>
<dbReference type="AlphaFoldDB" id="A0A087E3Z9"/>
<dbReference type="InterPro" id="IPR049142">
    <property type="entry name" value="MS_channel_1st"/>
</dbReference>
<evidence type="ECO:0000313" key="11">
    <source>
        <dbReference type="Proteomes" id="UP000029055"/>
    </source>
</evidence>
<dbReference type="GO" id="GO:0008381">
    <property type="term" value="F:mechanosensitive monoatomic ion channel activity"/>
    <property type="evidence" value="ECO:0007669"/>
    <property type="project" value="InterPro"/>
</dbReference>
<feature type="domain" description="Mechanosensitive ion channel transmembrane helices 2/3" evidence="9">
    <location>
        <begin position="54"/>
        <end position="95"/>
    </location>
</feature>
<evidence type="ECO:0000256" key="3">
    <source>
        <dbReference type="ARBA" id="ARBA00022475"/>
    </source>
</evidence>
<keyword evidence="3" id="KW-1003">Cell membrane</keyword>
<dbReference type="InterPro" id="IPR006685">
    <property type="entry name" value="MscS_channel_2nd"/>
</dbReference>
<dbReference type="PANTHER" id="PTHR30221">
    <property type="entry name" value="SMALL-CONDUCTANCE MECHANOSENSITIVE CHANNEL"/>
    <property type="match status" value="1"/>
</dbReference>
<sequence length="257" mass="27194">MHTILEWLQTNADRIILLASVALAAAVLSNIISRLLRKLLERSQVPNASIFINLTRLTIWLFAATIVLRPVFGVNPTTLITALGVGGLAISLGLKDTIANVIGGFGLMLGKVITPGDVITVSGVTGTVKDITWRQTVVGERGGNDLVIPNSVLNTSLLERLTPAAESCVIIPFTAKAGSDLTDISRRITAAVERVTADDTNPDIPAGVNFTGFTPYGIEGQVLLFAKPGVMLGTVRDEAVRALADAEFIEQRAAIGQ</sequence>
<evidence type="ECO:0000256" key="1">
    <source>
        <dbReference type="ARBA" id="ARBA00004651"/>
    </source>
</evidence>
<evidence type="ECO:0000256" key="5">
    <source>
        <dbReference type="ARBA" id="ARBA00022989"/>
    </source>
</evidence>
<dbReference type="InterPro" id="IPR011014">
    <property type="entry name" value="MscS_channel_TM-2"/>
</dbReference>
<evidence type="ECO:0000256" key="6">
    <source>
        <dbReference type="ARBA" id="ARBA00023136"/>
    </source>
</evidence>
<evidence type="ECO:0000256" key="2">
    <source>
        <dbReference type="ARBA" id="ARBA00008017"/>
    </source>
</evidence>
<comment type="subcellular location">
    <subcellularLocation>
        <location evidence="1">Cell membrane</location>
        <topology evidence="1">Multi-pass membrane protein</topology>
    </subcellularLocation>
</comment>
<dbReference type="Proteomes" id="UP000029055">
    <property type="component" value="Unassembled WGS sequence"/>
</dbReference>
<dbReference type="RefSeq" id="WP_024464208.1">
    <property type="nucleotide sequence ID" value="NZ_CP062939.1"/>
</dbReference>
<accession>A0A087E3Z9</accession>
<dbReference type="EMBL" id="JGZR01000008">
    <property type="protein sequence ID" value="KFJ02500.1"/>
    <property type="molecule type" value="Genomic_DNA"/>
</dbReference>